<evidence type="ECO:0000256" key="1">
    <source>
        <dbReference type="SAM" id="MobiDB-lite"/>
    </source>
</evidence>
<evidence type="ECO:0000313" key="6">
    <source>
        <dbReference type="Proteomes" id="UP000478995"/>
    </source>
</evidence>
<reference evidence="4" key="4">
    <citation type="submission" date="2021-02" db="EMBL/GenBank/DDBJ databases">
        <authorList>
            <person name="Dover N."/>
            <person name="Barash J.R."/>
            <person name="Bell J.M."/>
            <person name="Sylvester M.D."/>
            <person name="Arnon S."/>
        </authorList>
    </citation>
    <scope>NUCLEOTIDE SEQUENCE</scope>
    <source>
        <strain evidence="4">IBCA10-7060</strain>
    </source>
</reference>
<evidence type="ECO:0000313" key="7">
    <source>
        <dbReference type="Proteomes" id="UP000663464"/>
    </source>
</evidence>
<feature type="region of interest" description="Disordered" evidence="1">
    <location>
        <begin position="1"/>
        <end position="46"/>
    </location>
</feature>
<reference evidence="2 5" key="2">
    <citation type="submission" date="2019-02" db="EMBL/GenBank/DDBJ databases">
        <title>Genome sequencing of Clostridium botulinum clinical isolates.</title>
        <authorList>
            <person name="Brunt J."/>
            <person name="Van Vliet A.H.M."/>
            <person name="Stringer S.C."/>
            <person name="Grant K.A."/>
            <person name="Carter A.C."/>
            <person name="Peck M.W."/>
        </authorList>
    </citation>
    <scope>NUCLEOTIDE SEQUENCE [LARGE SCALE GENOMIC DNA]</scope>
    <source>
        <strain evidence="2 5">H142660711</strain>
    </source>
</reference>
<organism evidence="2 5">
    <name type="scientific">Clostridium botulinum</name>
    <dbReference type="NCBI Taxonomy" id="1491"/>
    <lineage>
        <taxon>Bacteria</taxon>
        <taxon>Bacillati</taxon>
        <taxon>Bacillota</taxon>
        <taxon>Clostridia</taxon>
        <taxon>Eubacteriales</taxon>
        <taxon>Clostridiaceae</taxon>
        <taxon>Clostridium</taxon>
    </lineage>
</organism>
<dbReference type="Proteomes" id="UP000478995">
    <property type="component" value="Unassembled WGS sequence"/>
</dbReference>
<evidence type="ECO:0000313" key="3">
    <source>
        <dbReference type="EMBL" id="NFG17065.1"/>
    </source>
</evidence>
<reference evidence="3 6" key="3">
    <citation type="submission" date="2019-04" db="EMBL/GenBank/DDBJ databases">
        <title>Genome sequencing of Clostridium botulinum Groups I-IV and Clostridium butyricum.</title>
        <authorList>
            <person name="Brunt J."/>
            <person name="Van Vliet A.H.M."/>
            <person name="Stringer S.C."/>
            <person name="Carter A.T."/>
            <person name="Peck M.W."/>
        </authorList>
    </citation>
    <scope>NUCLEOTIDE SEQUENCE [LARGE SCALE GENOMIC DNA]</scope>
    <source>
        <strain evidence="3 6">IFR 18/037</strain>
    </source>
</reference>
<proteinExistence type="predicted"/>
<sequence length="46" mass="5473">MYPNSYKGDKHKKSKELDGHRPQYDADNRDGKVPYKYENFKGEPIK</sequence>
<accession>A0A0A2HHI4</accession>
<dbReference type="EMBL" id="CP069280">
    <property type="protein sequence ID" value="QRI52996.1"/>
    <property type="molecule type" value="Genomic_DNA"/>
</dbReference>
<gene>
    <name evidence="2" type="ORF">EXM69_03375</name>
    <name evidence="3" type="ORF">FC794_09715</name>
    <name evidence="4" type="ORF">JQS73_16465</name>
</gene>
<reference evidence="4 7" key="1">
    <citation type="journal article" date="2014" name="J. Infect. Dis.">
        <title>Molecular characterization of a novel botulinum neurotoxin type H gene.</title>
        <authorList>
            <person name="Dover N."/>
            <person name="Barash J.R."/>
            <person name="Hill K.K."/>
            <person name="Xie G."/>
            <person name="Arnon S.S."/>
        </authorList>
    </citation>
    <scope>NUCLEOTIDE SEQUENCE [LARGE SCALE GENOMIC DNA]</scope>
    <source>
        <strain evidence="4 7">IBCA10-7060</strain>
    </source>
</reference>
<feature type="compositionally biased region" description="Basic and acidic residues" evidence="1">
    <location>
        <begin position="15"/>
        <end position="46"/>
    </location>
</feature>
<evidence type="ECO:0000313" key="4">
    <source>
        <dbReference type="EMBL" id="QRI52996.1"/>
    </source>
</evidence>
<protein>
    <submittedName>
        <fullName evidence="2">Uncharacterized protein</fullName>
    </submittedName>
</protein>
<dbReference type="Proteomes" id="UP000663464">
    <property type="component" value="Chromosome"/>
</dbReference>
<dbReference type="EMBL" id="SWOY01000002">
    <property type="protein sequence ID" value="NFG17065.1"/>
    <property type="molecule type" value="Genomic_DNA"/>
</dbReference>
<evidence type="ECO:0000313" key="2">
    <source>
        <dbReference type="EMBL" id="NEZ91007.1"/>
    </source>
</evidence>
<name>A0A0A2HHI4_CLOBO</name>
<dbReference type="EMBL" id="SGKC01000004">
    <property type="protein sequence ID" value="NEZ91007.1"/>
    <property type="molecule type" value="Genomic_DNA"/>
</dbReference>
<dbReference type="Proteomes" id="UP000473887">
    <property type="component" value="Unassembled WGS sequence"/>
</dbReference>
<dbReference type="RefSeq" id="WP_003360077.1">
    <property type="nucleotide sequence ID" value="NZ_AP025140.1"/>
</dbReference>
<evidence type="ECO:0000313" key="5">
    <source>
        <dbReference type="Proteomes" id="UP000473887"/>
    </source>
</evidence>
<dbReference type="AlphaFoldDB" id="A0A0A2HHI4"/>